<proteinExistence type="predicted"/>
<evidence type="ECO:0000256" key="6">
    <source>
        <dbReference type="SAM" id="Phobius"/>
    </source>
</evidence>
<evidence type="ECO:0000256" key="5">
    <source>
        <dbReference type="ARBA" id="ARBA00023136"/>
    </source>
</evidence>
<protein>
    <submittedName>
        <fullName evidence="7">ABC-type uncharacterized transport system, permease component</fullName>
    </submittedName>
</protein>
<dbReference type="InterPro" id="IPR001851">
    <property type="entry name" value="ABC_transp_permease"/>
</dbReference>
<keyword evidence="5 6" id="KW-0472">Membrane</keyword>
<evidence type="ECO:0000256" key="3">
    <source>
        <dbReference type="ARBA" id="ARBA00022692"/>
    </source>
</evidence>
<keyword evidence="2" id="KW-1003">Cell membrane</keyword>
<comment type="subcellular location">
    <subcellularLocation>
        <location evidence="1">Cell membrane</location>
        <topology evidence="1">Multi-pass membrane protein</topology>
    </subcellularLocation>
</comment>
<evidence type="ECO:0000256" key="2">
    <source>
        <dbReference type="ARBA" id="ARBA00022475"/>
    </source>
</evidence>
<reference evidence="7" key="1">
    <citation type="submission" date="2015-09" db="EMBL/GenBank/DDBJ databases">
        <authorList>
            <consortium name="Pathogen Informatics"/>
        </authorList>
    </citation>
    <scope>NUCLEOTIDE SEQUENCE</scope>
    <source>
        <strain evidence="7">2789STDY5834896</strain>
    </source>
</reference>
<feature type="transmembrane region" description="Helical" evidence="6">
    <location>
        <begin position="12"/>
        <end position="34"/>
    </location>
</feature>
<evidence type="ECO:0000313" key="7">
    <source>
        <dbReference type="EMBL" id="SCJ87088.1"/>
    </source>
</evidence>
<evidence type="ECO:0000256" key="4">
    <source>
        <dbReference type="ARBA" id="ARBA00022989"/>
    </source>
</evidence>
<evidence type="ECO:0000256" key="1">
    <source>
        <dbReference type="ARBA" id="ARBA00004651"/>
    </source>
</evidence>
<dbReference type="AlphaFoldDB" id="A0A1C6JYM1"/>
<dbReference type="CDD" id="cd06580">
    <property type="entry name" value="TM_PBP1_transp_TpRbsC_like"/>
    <property type="match status" value="1"/>
</dbReference>
<dbReference type="PANTHER" id="PTHR47089">
    <property type="entry name" value="ABC TRANSPORTER, PERMEASE PROTEIN"/>
    <property type="match status" value="1"/>
</dbReference>
<dbReference type="GO" id="GO:0005886">
    <property type="term" value="C:plasma membrane"/>
    <property type="evidence" value="ECO:0007669"/>
    <property type="project" value="UniProtKB-SubCell"/>
</dbReference>
<sequence length="359" mass="39289">MSSKTIEKRFDAMKTAIAILISLVLSFALVAIVSDDPAEALQTFALGPLSNLRRMGNVIELTIPLTFAGVAVSIMYSANQFSMITQSTIYAGACIGSWFAIYVTLPKGLHSAFVILMAGIVGMVLAAIPAIMKVKWQASEVVSSIMINYIIMQFTLWFLLNVYKDPTAGFNCSYKFKESARLTKIVTGTRIHTGLFVCIAAVIFGYIFLYKTKWGYAIRVVGQNQEFARYSGIAVASVMIYSQVIGGLIGGIGGGVEIMGLFQRYTWEAPPSYGNDGLMVGILAKYNPLFVPFAALFLAYIRTGADIMSRITDVPVEFVNILQGVVIMLVAAEMFLAKWKHKLIVKNAQKQEIAKEAAK</sequence>
<feature type="transmembrane region" description="Helical" evidence="6">
    <location>
        <begin position="318"/>
        <end position="337"/>
    </location>
</feature>
<accession>A0A1C6JYM1</accession>
<dbReference type="GO" id="GO:0022857">
    <property type="term" value="F:transmembrane transporter activity"/>
    <property type="evidence" value="ECO:0007669"/>
    <property type="project" value="InterPro"/>
</dbReference>
<feature type="transmembrane region" description="Helical" evidence="6">
    <location>
        <begin position="191"/>
        <end position="209"/>
    </location>
</feature>
<organism evidence="7">
    <name type="scientific">uncultured Anaerotruncus sp</name>
    <dbReference type="NCBI Taxonomy" id="905011"/>
    <lineage>
        <taxon>Bacteria</taxon>
        <taxon>Bacillati</taxon>
        <taxon>Bacillota</taxon>
        <taxon>Clostridia</taxon>
        <taxon>Eubacteriales</taxon>
        <taxon>Oscillospiraceae</taxon>
        <taxon>Anaerotruncus</taxon>
        <taxon>environmental samples</taxon>
    </lineage>
</organism>
<feature type="transmembrane region" description="Helical" evidence="6">
    <location>
        <begin position="230"/>
        <end position="252"/>
    </location>
</feature>
<feature type="transmembrane region" description="Helical" evidence="6">
    <location>
        <begin position="141"/>
        <end position="160"/>
    </location>
</feature>
<gene>
    <name evidence="7" type="ORF">SAMEA3545359_02427</name>
</gene>
<feature type="transmembrane region" description="Helical" evidence="6">
    <location>
        <begin position="54"/>
        <end position="76"/>
    </location>
</feature>
<keyword evidence="3 6" id="KW-0812">Transmembrane</keyword>
<feature type="transmembrane region" description="Helical" evidence="6">
    <location>
        <begin position="88"/>
        <end position="105"/>
    </location>
</feature>
<name>A0A1C6JYM1_9FIRM</name>
<feature type="transmembrane region" description="Helical" evidence="6">
    <location>
        <begin position="111"/>
        <end position="132"/>
    </location>
</feature>
<dbReference type="Pfam" id="PF02653">
    <property type="entry name" value="BPD_transp_2"/>
    <property type="match status" value="1"/>
</dbReference>
<dbReference type="EMBL" id="FMHG01000002">
    <property type="protein sequence ID" value="SCJ87088.1"/>
    <property type="molecule type" value="Genomic_DNA"/>
</dbReference>
<keyword evidence="4 6" id="KW-1133">Transmembrane helix</keyword>
<dbReference type="PANTHER" id="PTHR47089:SF1">
    <property type="entry name" value="GUANOSINE ABC TRANSPORTER PERMEASE PROTEIN NUPP"/>
    <property type="match status" value="1"/>
</dbReference>